<dbReference type="InterPro" id="IPR042070">
    <property type="entry name" value="PucR_C-HTH_sf"/>
</dbReference>
<gene>
    <name evidence="3" type="ORF">D7D94_02930</name>
</gene>
<protein>
    <submittedName>
        <fullName evidence="3">PucR family transcriptional regulator</fullName>
    </submittedName>
</protein>
<evidence type="ECO:0000313" key="3">
    <source>
        <dbReference type="EMBL" id="QGU26737.1"/>
    </source>
</evidence>
<dbReference type="AlphaFoldDB" id="A0A6I6E1X0"/>
<proteinExistence type="predicted"/>
<reference evidence="3 4" key="1">
    <citation type="submission" date="2018-09" db="EMBL/GenBank/DDBJ databases">
        <title>Whole genome sequencing of Microbacterium oryzae strain MB-10T.</title>
        <authorList>
            <person name="Das S.K."/>
        </authorList>
    </citation>
    <scope>NUCLEOTIDE SEQUENCE [LARGE SCALE GENOMIC DNA]</scope>
    <source>
        <strain evidence="3 4">MB-10</strain>
    </source>
</reference>
<dbReference type="InterPro" id="IPR051448">
    <property type="entry name" value="CdaR-like_regulators"/>
</dbReference>
<dbReference type="OrthoDB" id="3505602at2"/>
<feature type="region of interest" description="Disordered" evidence="1">
    <location>
        <begin position="76"/>
        <end position="107"/>
    </location>
</feature>
<organism evidence="3 4">
    <name type="scientific">Microbacterium oryzae</name>
    <dbReference type="NCBI Taxonomy" id="743009"/>
    <lineage>
        <taxon>Bacteria</taxon>
        <taxon>Bacillati</taxon>
        <taxon>Actinomycetota</taxon>
        <taxon>Actinomycetes</taxon>
        <taxon>Micrococcales</taxon>
        <taxon>Microbacteriaceae</taxon>
        <taxon>Microbacterium</taxon>
    </lineage>
</organism>
<evidence type="ECO:0000256" key="1">
    <source>
        <dbReference type="SAM" id="MobiDB-lite"/>
    </source>
</evidence>
<dbReference type="KEGG" id="moj:D7D94_02930"/>
<dbReference type="InterPro" id="IPR009057">
    <property type="entry name" value="Homeodomain-like_sf"/>
</dbReference>
<evidence type="ECO:0000313" key="4">
    <source>
        <dbReference type="Proteomes" id="UP000422989"/>
    </source>
</evidence>
<evidence type="ECO:0000259" key="2">
    <source>
        <dbReference type="Pfam" id="PF13556"/>
    </source>
</evidence>
<dbReference type="Gene3D" id="1.10.10.2840">
    <property type="entry name" value="PucR C-terminal helix-turn-helix domain"/>
    <property type="match status" value="1"/>
</dbReference>
<dbReference type="SUPFAM" id="SSF46689">
    <property type="entry name" value="Homeodomain-like"/>
    <property type="match status" value="1"/>
</dbReference>
<feature type="domain" description="PucR C-terminal helix-turn-helix" evidence="2">
    <location>
        <begin position="285"/>
        <end position="340"/>
    </location>
</feature>
<sequence>MRTTLDGGDVRTPRAAPSAVTEQAAFPTNVGKEAGRAAMSPGGCAKSTLGAPGTFYLLHWMEAPFVVRGASVEQDMSETSAVPGAQRPWQDDDLAGRPEPALDEAQAPAGGRLSVFRRLLDAERAVRVRALAQARERRWLDADSALLVALIDSASSDDDLRRLAVALQADGRGATWHIGDAFGLPVIVTSCSRVPEPARQALEREVRRLGHPQARLHDATLQPDEDDLLPALREALQARAATDDGLSLPAGVRLLLEDVEVPIDLLRRASPGAFALWRSDDDAQLATVEAYLDAGGRVSEACRRLHIHRTTLYYRLENLPELVRDELADGLRRSVMHVVLMTLRSRAAGEDAALTGG</sequence>
<name>A0A6I6E1X0_9MICO</name>
<feature type="region of interest" description="Disordered" evidence="1">
    <location>
        <begin position="1"/>
        <end position="22"/>
    </location>
</feature>
<dbReference type="PANTHER" id="PTHR33744:SF1">
    <property type="entry name" value="DNA-BINDING TRANSCRIPTIONAL ACTIVATOR ADER"/>
    <property type="match status" value="1"/>
</dbReference>
<dbReference type="EMBL" id="CP032550">
    <property type="protein sequence ID" value="QGU26737.1"/>
    <property type="molecule type" value="Genomic_DNA"/>
</dbReference>
<keyword evidence="4" id="KW-1185">Reference proteome</keyword>
<dbReference type="Proteomes" id="UP000422989">
    <property type="component" value="Chromosome"/>
</dbReference>
<dbReference type="InterPro" id="IPR025736">
    <property type="entry name" value="PucR_C-HTH_dom"/>
</dbReference>
<accession>A0A6I6E1X0</accession>
<dbReference type="Pfam" id="PF13556">
    <property type="entry name" value="HTH_30"/>
    <property type="match status" value="1"/>
</dbReference>
<dbReference type="PANTHER" id="PTHR33744">
    <property type="entry name" value="CARBOHYDRATE DIACID REGULATOR"/>
    <property type="match status" value="1"/>
</dbReference>